<dbReference type="RefSeq" id="WP_036193439.1">
    <property type="nucleotide sequence ID" value="NZ_AVPS01000004.1"/>
</dbReference>
<reference evidence="7 8" key="1">
    <citation type="submission" date="2013-08" db="EMBL/GenBank/DDBJ databases">
        <title>Genome sequencing of Lysobacter.</title>
        <authorList>
            <person name="Zhang S."/>
            <person name="Wang G."/>
        </authorList>
    </citation>
    <scope>NUCLEOTIDE SEQUENCE [LARGE SCALE GENOMIC DNA]</scope>
    <source>
        <strain evidence="7 8">Ko07</strain>
    </source>
</reference>
<evidence type="ECO:0000256" key="3">
    <source>
        <dbReference type="ARBA" id="ARBA00022801"/>
    </source>
</evidence>
<sequence length="478" mass="51918">MRLLPLAAATLGLAIALAAPLQARQNPSPPASTTVPAHGVIGVPDEAYLTPEFWIAQMSAPDRVLMDRAAIGEQNARLFELDASMHDLRALPASLDRATVRDWIESLSTRPTSGRWDVEGVAVPTSVLDAMVDNLALDATPPTQPTRYGLVVHRAALRGFPTAQRMFSRQGETDIDRLQESALFPGTPVVISHQSRDGDWLFVVSPRYAAWIEKRHVAEGSADDVFGYVERAPYRIITGGVERTVFTREEPRVSQLQLDMGVRVPLADAALDQPVHGQHPYTAHVLSLPVRGADGSLAFSPALLPRRADSAADYLPLTSANLVRQGFKFLGERYGWGHAYDARDCSGFVSEIYRSMGVQLPRNTSAQAVSPALQHALFSRTDSRARRMAAVADLQVGDLVYIPGHVMMVIGHIDGAPYVIHDTNGGSYLGADGNLKAMKLNGVSVTPLLPMMFNKDESYVDRITSIVRPHGVLDGIAP</sequence>
<gene>
    <name evidence="7" type="ORF">N792_07710</name>
</gene>
<feature type="signal peptide" evidence="5">
    <location>
        <begin position="1"/>
        <end position="18"/>
    </location>
</feature>
<proteinExistence type="inferred from homology"/>
<dbReference type="GO" id="GO:0008234">
    <property type="term" value="F:cysteine-type peptidase activity"/>
    <property type="evidence" value="ECO:0007669"/>
    <property type="project" value="UniProtKB-KW"/>
</dbReference>
<keyword evidence="3" id="KW-0378">Hydrolase</keyword>
<dbReference type="PIRSF" id="PIRSF019015">
    <property type="entry name" value="P60_peptidase_YkfC"/>
    <property type="match status" value="1"/>
</dbReference>
<dbReference type="InterPro" id="IPR038765">
    <property type="entry name" value="Papain-like_cys_pep_sf"/>
</dbReference>
<evidence type="ECO:0000256" key="4">
    <source>
        <dbReference type="ARBA" id="ARBA00022807"/>
    </source>
</evidence>
<dbReference type="SUPFAM" id="SSF54001">
    <property type="entry name" value="Cysteine proteinases"/>
    <property type="match status" value="1"/>
</dbReference>
<keyword evidence="5" id="KW-0732">Signal</keyword>
<keyword evidence="4" id="KW-0788">Thiol protease</keyword>
<comment type="similarity">
    <text evidence="1">Belongs to the peptidase C40 family.</text>
</comment>
<evidence type="ECO:0000256" key="5">
    <source>
        <dbReference type="SAM" id="SignalP"/>
    </source>
</evidence>
<name>A0A0A0EP40_9GAMM</name>
<dbReference type="Pfam" id="PF12913">
    <property type="entry name" value="SH3_6"/>
    <property type="match status" value="1"/>
</dbReference>
<feature type="domain" description="NlpC/P60" evidence="6">
    <location>
        <begin position="316"/>
        <end position="464"/>
    </location>
</feature>
<dbReference type="Pfam" id="PF00877">
    <property type="entry name" value="NLPC_P60"/>
    <property type="match status" value="1"/>
</dbReference>
<dbReference type="OrthoDB" id="9808890at2"/>
<dbReference type="Proteomes" id="UP000030017">
    <property type="component" value="Unassembled WGS sequence"/>
</dbReference>
<keyword evidence="2" id="KW-0645">Protease</keyword>
<accession>A0A0A0EP40</accession>
<keyword evidence="8" id="KW-1185">Reference proteome</keyword>
<dbReference type="GO" id="GO:0006508">
    <property type="term" value="P:proteolysis"/>
    <property type="evidence" value="ECO:0007669"/>
    <property type="project" value="UniProtKB-KW"/>
</dbReference>
<dbReference type="eggNOG" id="COG0791">
    <property type="taxonomic scope" value="Bacteria"/>
</dbReference>
<comment type="caution">
    <text evidence="7">The sequence shown here is derived from an EMBL/GenBank/DDBJ whole genome shotgun (WGS) entry which is preliminary data.</text>
</comment>
<organism evidence="7 8">
    <name type="scientific">Lysobacter concretionis Ko07 = DSM 16239</name>
    <dbReference type="NCBI Taxonomy" id="1122185"/>
    <lineage>
        <taxon>Bacteria</taxon>
        <taxon>Pseudomonadati</taxon>
        <taxon>Pseudomonadota</taxon>
        <taxon>Gammaproteobacteria</taxon>
        <taxon>Lysobacterales</taxon>
        <taxon>Lysobacteraceae</taxon>
        <taxon>Novilysobacter</taxon>
    </lineage>
</organism>
<dbReference type="PROSITE" id="PS51935">
    <property type="entry name" value="NLPC_P60"/>
    <property type="match status" value="1"/>
</dbReference>
<evidence type="ECO:0000313" key="7">
    <source>
        <dbReference type="EMBL" id="KGM52199.1"/>
    </source>
</evidence>
<evidence type="ECO:0000259" key="6">
    <source>
        <dbReference type="PROSITE" id="PS51935"/>
    </source>
</evidence>
<dbReference type="InterPro" id="IPR000064">
    <property type="entry name" value="NLP_P60_dom"/>
</dbReference>
<dbReference type="InterPro" id="IPR027017">
    <property type="entry name" value="P60_peptidase_YkfC"/>
</dbReference>
<evidence type="ECO:0000313" key="8">
    <source>
        <dbReference type="Proteomes" id="UP000030017"/>
    </source>
</evidence>
<dbReference type="AlphaFoldDB" id="A0A0A0EP40"/>
<evidence type="ECO:0000256" key="1">
    <source>
        <dbReference type="ARBA" id="ARBA00007074"/>
    </source>
</evidence>
<dbReference type="Gene3D" id="3.90.1720.10">
    <property type="entry name" value="endopeptidase domain like (from Nostoc punctiforme)"/>
    <property type="match status" value="1"/>
</dbReference>
<dbReference type="InterPro" id="IPR039439">
    <property type="entry name" value="SH3b1_dom"/>
</dbReference>
<protein>
    <recommendedName>
        <fullName evidence="6">NlpC/P60 domain-containing protein</fullName>
    </recommendedName>
</protein>
<dbReference type="EMBL" id="AVPS01000004">
    <property type="protein sequence ID" value="KGM52199.1"/>
    <property type="molecule type" value="Genomic_DNA"/>
</dbReference>
<evidence type="ECO:0000256" key="2">
    <source>
        <dbReference type="ARBA" id="ARBA00022670"/>
    </source>
</evidence>
<feature type="chain" id="PRO_5001969257" description="NlpC/P60 domain-containing protein" evidence="5">
    <location>
        <begin position="19"/>
        <end position="478"/>
    </location>
</feature>
<dbReference type="STRING" id="1122185.N792_07710"/>